<organism evidence="1 2">
    <name type="scientific">Mycobacterium phage DrLupo</name>
    <dbReference type="NCBI Taxonomy" id="2499037"/>
    <lineage>
        <taxon>Viruses</taxon>
        <taxon>Duplodnaviria</taxon>
        <taxon>Heunggongvirae</taxon>
        <taxon>Uroviricota</taxon>
        <taxon>Caudoviricetes</taxon>
        <taxon>Barnyardvirus</taxon>
        <taxon>Barnyardvirus drlupo</taxon>
    </lineage>
</organism>
<evidence type="ECO:0000313" key="1">
    <source>
        <dbReference type="EMBL" id="AZS12578.1"/>
    </source>
</evidence>
<dbReference type="Gene3D" id="1.10.10.1120">
    <property type="entry name" value="Lysin B, C-terminal linker domain"/>
    <property type="match status" value="1"/>
</dbReference>
<dbReference type="KEGG" id="vg:55613001"/>
<dbReference type="RefSeq" id="YP_009842740.1">
    <property type="nucleotide sequence ID" value="NC_048743.1"/>
</dbReference>
<dbReference type="Gene3D" id="3.40.50.1820">
    <property type="entry name" value="alpha/beta hydrolase"/>
    <property type="match status" value="1"/>
</dbReference>
<accession>A0A3S9UQK5</accession>
<dbReference type="EMBL" id="MK279909">
    <property type="protein sequence ID" value="AZS12578.1"/>
    <property type="molecule type" value="Genomic_DNA"/>
</dbReference>
<dbReference type="InterPro" id="IPR041855">
    <property type="entry name" value="Lysin_B_C_ter"/>
</dbReference>
<protein>
    <submittedName>
        <fullName evidence="1">Lysin B</fullName>
    </submittedName>
</protein>
<proteinExistence type="predicted"/>
<reference evidence="1 2" key="1">
    <citation type="submission" date="2018-12" db="EMBL/GenBank/DDBJ databases">
        <authorList>
            <person name="Almail A."/>
            <person name="Dorhout K.E."/>
            <person name="Johnson J."/>
            <person name="Jorgensen H.J."/>
            <person name="Tolsma S."/>
            <person name="Garlena R.A."/>
            <person name="Russell D.A."/>
            <person name="Pope W.H."/>
            <person name="Jacobs-Sera D."/>
            <person name="Hatfull G.F."/>
        </authorList>
    </citation>
    <scope>NUCLEOTIDE SEQUENCE [LARGE SCALE GENOMIC DNA]</scope>
</reference>
<evidence type="ECO:0000313" key="2">
    <source>
        <dbReference type="Proteomes" id="UP000288363"/>
    </source>
</evidence>
<name>A0A3S9UQK5_9CAUD</name>
<sequence>MTAPLEVVANQVSEGWHPAREVGDIDPLISDAKLYLKRFSYGQAEGLGTVDTDDTYTEGFGRALVKFKEATKILVELGRVAGPATDTDTEFDWATKKQMQLLSDQSPTPTTPPGSKLPPLYITVEGHESDMWIGPAVEVGKRLEKEGLVQLQPTFYNNKGIPFKSDTGVAEICRFFLDPVKMPEGRKFFLSGFSEGDIVVSRFLLRHVLNPKGQFHHRLKDWIGCLEYGAPYRPLDYMGPVLLVSDPPKPNTSGISPERLPILNNVAYVCRTKDIYTENENNSVGKKKSAIYEVVANSNPAAVFWELLAVGIRPTTEVLAIAAAIGSGLLFVANMDPHGGYVLEPGQNWARGMIKAAIAA</sequence>
<dbReference type="InterPro" id="IPR029058">
    <property type="entry name" value="AB_hydrolase_fold"/>
</dbReference>
<dbReference type="GeneID" id="55613001"/>
<gene>
    <name evidence="1" type="primary">42</name>
    <name evidence="1" type="ORF">SEA_DRLUPO_42</name>
</gene>
<dbReference type="Proteomes" id="UP000288363">
    <property type="component" value="Segment"/>
</dbReference>
<keyword evidence="2" id="KW-1185">Reference proteome</keyword>